<comment type="caution">
    <text evidence="9">The sequence shown here is derived from an EMBL/GenBank/DDBJ whole genome shotgun (WGS) entry which is preliminary data.</text>
</comment>
<dbReference type="OrthoDB" id="534912at2759"/>
<feature type="domain" description="Ammonium transporter AmtB-like" evidence="8">
    <location>
        <begin position="159"/>
        <end position="212"/>
    </location>
</feature>
<feature type="transmembrane region" description="Helical" evidence="7">
    <location>
        <begin position="194"/>
        <end position="213"/>
    </location>
</feature>
<dbReference type="EMBL" id="VIIS01001883">
    <property type="protein sequence ID" value="KAF0291415.1"/>
    <property type="molecule type" value="Genomic_DNA"/>
</dbReference>
<dbReference type="InterPro" id="IPR002229">
    <property type="entry name" value="RhesusRHD"/>
</dbReference>
<feature type="transmembrane region" description="Helical" evidence="7">
    <location>
        <begin position="162"/>
        <end position="182"/>
    </location>
</feature>
<feature type="transmembrane region" description="Helical" evidence="7">
    <location>
        <begin position="278"/>
        <end position="297"/>
    </location>
</feature>
<evidence type="ECO:0000259" key="8">
    <source>
        <dbReference type="Pfam" id="PF00909"/>
    </source>
</evidence>
<dbReference type="GO" id="GO:0097272">
    <property type="term" value="P:ammonium homeostasis"/>
    <property type="evidence" value="ECO:0007669"/>
    <property type="project" value="TreeGrafter"/>
</dbReference>
<keyword evidence="10" id="KW-1185">Reference proteome</keyword>
<evidence type="ECO:0000256" key="1">
    <source>
        <dbReference type="ARBA" id="ARBA00004141"/>
    </source>
</evidence>
<evidence type="ECO:0000256" key="5">
    <source>
        <dbReference type="ARBA" id="ARBA00023136"/>
    </source>
</evidence>
<reference evidence="9 10" key="1">
    <citation type="submission" date="2019-07" db="EMBL/GenBank/DDBJ databases">
        <title>Draft genome assembly of a fouling barnacle, Amphibalanus amphitrite (Darwin, 1854): The first reference genome for Thecostraca.</title>
        <authorList>
            <person name="Kim W."/>
        </authorList>
    </citation>
    <scope>NUCLEOTIDE SEQUENCE [LARGE SCALE GENOMIC DNA]</scope>
    <source>
        <strain evidence="9">SNU_AA5</strain>
        <tissue evidence="9">Soma without cirri and trophi</tissue>
    </source>
</reference>
<feature type="transmembrane region" description="Helical" evidence="7">
    <location>
        <begin position="437"/>
        <end position="455"/>
    </location>
</feature>
<evidence type="ECO:0000313" key="9">
    <source>
        <dbReference type="EMBL" id="KAF0291415.1"/>
    </source>
</evidence>
<evidence type="ECO:0000256" key="4">
    <source>
        <dbReference type="ARBA" id="ARBA00022989"/>
    </source>
</evidence>
<dbReference type="InterPro" id="IPR024041">
    <property type="entry name" value="NH4_transpt_AmtB-like_dom"/>
</dbReference>
<accession>A0A6A4VC52</accession>
<keyword evidence="4 7" id="KW-1133">Transmembrane helix</keyword>
<feature type="transmembrane region" description="Helical" evidence="7">
    <location>
        <begin position="121"/>
        <end position="142"/>
    </location>
</feature>
<feature type="transmembrane region" description="Helical" evidence="7">
    <location>
        <begin position="344"/>
        <end position="364"/>
    </location>
</feature>
<dbReference type="PANTHER" id="PTHR11730">
    <property type="entry name" value="AMMONIUM TRANSPORTER"/>
    <property type="match status" value="1"/>
</dbReference>
<evidence type="ECO:0000256" key="6">
    <source>
        <dbReference type="SAM" id="MobiDB-lite"/>
    </source>
</evidence>
<dbReference type="AlphaFoldDB" id="A0A6A4VC52"/>
<evidence type="ECO:0000313" key="10">
    <source>
        <dbReference type="Proteomes" id="UP000440578"/>
    </source>
</evidence>
<feature type="transmembrane region" description="Helical" evidence="7">
    <location>
        <begin position="503"/>
        <end position="524"/>
    </location>
</feature>
<keyword evidence="3 7" id="KW-0812">Transmembrane</keyword>
<evidence type="ECO:0000256" key="2">
    <source>
        <dbReference type="ARBA" id="ARBA00011036"/>
    </source>
</evidence>
<feature type="transmembrane region" description="Helical" evidence="7">
    <location>
        <begin position="309"/>
        <end position="329"/>
    </location>
</feature>
<comment type="similarity">
    <text evidence="2">Belongs to the ammonium transporter (TC 2.A.49) family. Rh subfamily.</text>
</comment>
<dbReference type="PRINTS" id="PR00342">
    <property type="entry name" value="RHESUSRHD"/>
</dbReference>
<feature type="region of interest" description="Disordered" evidence="6">
    <location>
        <begin position="548"/>
        <end position="569"/>
    </location>
</feature>
<sequence>MPLCCAAPLRWPLSERPHLPLLLLAVQTVLLVLFTLLVHYPPLDERWRPRYRDTLASWALHRPEETGQRTAGNQRGQLPTSGELPVEQSDCQMCLCRRYRAFPTFRPSPSAAMALGTLHPLVLVALQVVFVILFGVFAEYSVTKPNAAAQDTPPGKLLRMYSMFQDVHVMIFIGFGFLMTFLKRYGLSAVSLNFLLAALVLQWAVIVNGFFHLHDGRIRIDVERVPLPDLENGWADCAQIWYIARDQLVGCRAKVPIFAFNEVIGRRYLQVSDMGDSIFVHAFGAYFGLAVSFAMFRKDRDSENAASNTVSDLFSMIGTIFLWCFWPSFNSALAQGDVQSRAVINTYLSLCASCVVSFAVSALLDKRSKFSMEHIQNATLAGGVAVGTAADMMVQPFGAVIIGSVAGVLSVVGFSIITPALDERCRVHDTCGVHNLHGMPGVLAGIVGAIMAAMATHEQYADSLYVIFPAMEPMENATAQALAGPEHGTQEGRSAGYQGGMQILALLITLAIAIVTGLVTGAILRLRVWEQLDTADLYSDRRFFVVHDPEEGDAPPPPAGNESKTSEQL</sequence>
<dbReference type="Gene3D" id="1.10.3430.10">
    <property type="entry name" value="Ammonium transporter AmtB like domains"/>
    <property type="match status" value="2"/>
</dbReference>
<dbReference type="SUPFAM" id="SSF111352">
    <property type="entry name" value="Ammonium transporter"/>
    <property type="match status" value="1"/>
</dbReference>
<feature type="transmembrane region" description="Helical" evidence="7">
    <location>
        <begin position="397"/>
        <end position="417"/>
    </location>
</feature>
<organism evidence="9 10">
    <name type="scientific">Amphibalanus amphitrite</name>
    <name type="common">Striped barnacle</name>
    <name type="synonym">Balanus amphitrite</name>
    <dbReference type="NCBI Taxonomy" id="1232801"/>
    <lineage>
        <taxon>Eukaryota</taxon>
        <taxon>Metazoa</taxon>
        <taxon>Ecdysozoa</taxon>
        <taxon>Arthropoda</taxon>
        <taxon>Crustacea</taxon>
        <taxon>Multicrustacea</taxon>
        <taxon>Cirripedia</taxon>
        <taxon>Thoracica</taxon>
        <taxon>Thoracicalcarea</taxon>
        <taxon>Balanomorpha</taxon>
        <taxon>Balanoidea</taxon>
        <taxon>Balanidae</taxon>
        <taxon>Amphibalaninae</taxon>
        <taxon>Amphibalanus</taxon>
    </lineage>
</organism>
<dbReference type="GO" id="GO:0008519">
    <property type="term" value="F:ammonium channel activity"/>
    <property type="evidence" value="ECO:0007669"/>
    <property type="project" value="InterPro"/>
</dbReference>
<dbReference type="GO" id="GO:0005886">
    <property type="term" value="C:plasma membrane"/>
    <property type="evidence" value="ECO:0007669"/>
    <property type="project" value="InterPro"/>
</dbReference>
<dbReference type="PANTHER" id="PTHR11730:SF60">
    <property type="entry name" value="RH50, ISOFORM D"/>
    <property type="match status" value="1"/>
</dbReference>
<feature type="domain" description="Ammonium transporter AmtB-like" evidence="8">
    <location>
        <begin position="260"/>
        <end position="535"/>
    </location>
</feature>
<proteinExistence type="inferred from homology"/>
<evidence type="ECO:0000256" key="3">
    <source>
        <dbReference type="ARBA" id="ARBA00022692"/>
    </source>
</evidence>
<dbReference type="Proteomes" id="UP000440578">
    <property type="component" value="Unassembled WGS sequence"/>
</dbReference>
<dbReference type="Pfam" id="PF00909">
    <property type="entry name" value="Ammonium_transp"/>
    <property type="match status" value="2"/>
</dbReference>
<evidence type="ECO:0000256" key="7">
    <source>
        <dbReference type="SAM" id="Phobius"/>
    </source>
</evidence>
<name>A0A6A4VC52_AMPAM</name>
<comment type="subcellular location">
    <subcellularLocation>
        <location evidence="1">Membrane</location>
        <topology evidence="1">Multi-pass membrane protein</topology>
    </subcellularLocation>
</comment>
<gene>
    <name evidence="9" type="primary">rhbg-b_2</name>
    <name evidence="9" type="ORF">FJT64_010483</name>
</gene>
<protein>
    <submittedName>
        <fullName evidence="9">Ammonium transporter Rh type B-B</fullName>
    </submittedName>
</protein>
<keyword evidence="5 7" id="KW-0472">Membrane</keyword>
<dbReference type="InterPro" id="IPR029020">
    <property type="entry name" value="Ammonium/urea_transptr"/>
</dbReference>
<feature type="transmembrane region" description="Helical" evidence="7">
    <location>
        <begin position="19"/>
        <end position="40"/>
    </location>
</feature>